<evidence type="ECO:0000313" key="2">
    <source>
        <dbReference type="Proteomes" id="UP000315471"/>
    </source>
</evidence>
<dbReference type="Gene3D" id="3.40.50.300">
    <property type="entry name" value="P-loop containing nucleotide triphosphate hydrolases"/>
    <property type="match status" value="1"/>
</dbReference>
<dbReference type="Pfam" id="PF13671">
    <property type="entry name" value="AAA_33"/>
    <property type="match status" value="1"/>
</dbReference>
<dbReference type="InterPro" id="IPR011009">
    <property type="entry name" value="Kinase-like_dom_sf"/>
</dbReference>
<dbReference type="PANTHER" id="PTHR43883">
    <property type="entry name" value="SLR0207 PROTEIN"/>
    <property type="match status" value="1"/>
</dbReference>
<dbReference type="EMBL" id="SJPY01000001">
    <property type="protein sequence ID" value="TWU45293.1"/>
    <property type="molecule type" value="Genomic_DNA"/>
</dbReference>
<proteinExistence type="predicted"/>
<accession>A0A5C6E6L3</accession>
<organism evidence="1 2">
    <name type="scientific">Novipirellula aureliae</name>
    <dbReference type="NCBI Taxonomy" id="2527966"/>
    <lineage>
        <taxon>Bacteria</taxon>
        <taxon>Pseudomonadati</taxon>
        <taxon>Planctomycetota</taxon>
        <taxon>Planctomycetia</taxon>
        <taxon>Pirellulales</taxon>
        <taxon>Pirellulaceae</taxon>
        <taxon>Novipirellula</taxon>
    </lineage>
</organism>
<keyword evidence="2" id="KW-1185">Reference proteome</keyword>
<protein>
    <submittedName>
        <fullName evidence="1">Zeta toxin</fullName>
    </submittedName>
</protein>
<dbReference type="SUPFAM" id="SSF52540">
    <property type="entry name" value="P-loop containing nucleoside triphosphate hydrolases"/>
    <property type="match status" value="1"/>
</dbReference>
<dbReference type="InterPro" id="IPR027417">
    <property type="entry name" value="P-loop_NTPase"/>
</dbReference>
<dbReference type="AlphaFoldDB" id="A0A5C6E6L3"/>
<dbReference type="InterPro" id="IPR052732">
    <property type="entry name" value="Cell-binding_unc_protein"/>
</dbReference>
<name>A0A5C6E6L3_9BACT</name>
<comment type="caution">
    <text evidence="1">The sequence shown here is derived from an EMBL/GenBank/DDBJ whole genome shotgun (WGS) entry which is preliminary data.</text>
</comment>
<reference evidence="1 2" key="1">
    <citation type="submission" date="2019-02" db="EMBL/GenBank/DDBJ databases">
        <title>Deep-cultivation of Planctomycetes and their phenomic and genomic characterization uncovers novel biology.</title>
        <authorList>
            <person name="Wiegand S."/>
            <person name="Jogler M."/>
            <person name="Boedeker C."/>
            <person name="Pinto D."/>
            <person name="Vollmers J."/>
            <person name="Rivas-Marin E."/>
            <person name="Kohn T."/>
            <person name="Peeters S.H."/>
            <person name="Heuer A."/>
            <person name="Rast P."/>
            <person name="Oberbeckmann S."/>
            <person name="Bunk B."/>
            <person name="Jeske O."/>
            <person name="Meyerdierks A."/>
            <person name="Storesund J.E."/>
            <person name="Kallscheuer N."/>
            <person name="Luecker S."/>
            <person name="Lage O.M."/>
            <person name="Pohl T."/>
            <person name="Merkel B.J."/>
            <person name="Hornburger P."/>
            <person name="Mueller R.-W."/>
            <person name="Bruemmer F."/>
            <person name="Labrenz M."/>
            <person name="Spormann A.M."/>
            <person name="Op Den Camp H."/>
            <person name="Overmann J."/>
            <person name="Amann R."/>
            <person name="Jetten M.S.M."/>
            <person name="Mascher T."/>
            <person name="Medema M.H."/>
            <person name="Devos D.P."/>
            <person name="Kaster A.-K."/>
            <person name="Ovreas L."/>
            <person name="Rohde M."/>
            <person name="Galperin M.Y."/>
            <person name="Jogler C."/>
        </authorList>
    </citation>
    <scope>NUCLEOTIDE SEQUENCE [LARGE SCALE GENOMIC DNA]</scope>
    <source>
        <strain evidence="1 2">Q31b</strain>
    </source>
</reference>
<gene>
    <name evidence="1" type="ORF">Q31b_04640</name>
</gene>
<dbReference type="Proteomes" id="UP000315471">
    <property type="component" value="Unassembled WGS sequence"/>
</dbReference>
<sequence length="537" mass="62070">MWIGGFGNFRNRSILGENKSRGGQDMTAIQTSIKPEELVEQLRDWRSYRLSRACPVSVRETHISWVFLVGDYAYKVKKPIATDFLDYQTLESRKRFCEEEVRLDRRFADDLYLDVVPIALDRTKVQVEGRGTPIEYAVKMRRFPEDALLVDRLAARNVSTQEVKDLANQIADFHTTAAVCDSFEPYGSADRVLSDATDNFWELHRIDLGESMKVIDDLEAWTHGYFANLENRFKARWVRGFIRECHGDLHSGNIAYFHGRFVPFDGIEFNESLRWIDVINDAAFLVMDFDAHDRTDLGSVLLNTYLENTGDYEAIRLLKFYLVYRALVRAKVAMIRSRQRDPNQRERQEDLDECVKQIDQAERLSKSTSPTLWITHGVSGSGKTTISESFIQKHGAIRLRSDLERKRHYGLSPTDRPTECQKSELYSPSATQATYQCLEKLTAEILNAGSSVIVDAAFLKREQRSRFEHLAKQFQVPFCIIDCDVDESELRQRIARRLADNSDASDADFDVLERQLRTRERLNDQECRSALRADRIE</sequence>
<dbReference type="SUPFAM" id="SSF56112">
    <property type="entry name" value="Protein kinase-like (PK-like)"/>
    <property type="match status" value="1"/>
</dbReference>
<dbReference type="PANTHER" id="PTHR43883:SF1">
    <property type="entry name" value="GLUCONOKINASE"/>
    <property type="match status" value="1"/>
</dbReference>
<evidence type="ECO:0000313" key="1">
    <source>
        <dbReference type="EMBL" id="TWU45293.1"/>
    </source>
</evidence>